<dbReference type="EMBL" id="LNZH02000156">
    <property type="protein sequence ID" value="OCB89402.1"/>
    <property type="molecule type" value="Genomic_DNA"/>
</dbReference>
<protein>
    <submittedName>
        <fullName evidence="2">Uncharacterized protein</fullName>
    </submittedName>
</protein>
<evidence type="ECO:0000313" key="2">
    <source>
        <dbReference type="EMBL" id="OCB89402.1"/>
    </source>
</evidence>
<gene>
    <name evidence="2" type="ORF">A7U60_g3378</name>
</gene>
<evidence type="ECO:0000313" key="3">
    <source>
        <dbReference type="Proteomes" id="UP000757232"/>
    </source>
</evidence>
<sequence length="97" mass="10880">MVNADEDFDELASDEGDFVSENKTSSKEDVEVRKLFKTSLHIADAINTSSPILLDALADKEQVPIVQKGMERGKGKKLVVKVKESDMDLGNKEWWKI</sequence>
<proteinExistence type="predicted"/>
<reference evidence="2" key="1">
    <citation type="submission" date="2016-06" db="EMBL/GenBank/DDBJ databases">
        <title>Draft Genome sequence of the fungus Inonotus baumii.</title>
        <authorList>
            <person name="Zhu H."/>
            <person name="Lin W."/>
        </authorList>
    </citation>
    <scope>NUCLEOTIDE SEQUENCE</scope>
    <source>
        <strain evidence="2">821</strain>
    </source>
</reference>
<name>A0A9Q5N6X2_SANBA</name>
<dbReference type="AlphaFoldDB" id="A0A9Q5N6X2"/>
<comment type="caution">
    <text evidence="2">The sequence shown here is derived from an EMBL/GenBank/DDBJ whole genome shotgun (WGS) entry which is preliminary data.</text>
</comment>
<evidence type="ECO:0000256" key="1">
    <source>
        <dbReference type="SAM" id="MobiDB-lite"/>
    </source>
</evidence>
<dbReference type="Proteomes" id="UP000757232">
    <property type="component" value="Unassembled WGS sequence"/>
</dbReference>
<accession>A0A9Q5N6X2</accession>
<organism evidence="2 3">
    <name type="scientific">Sanghuangporus baumii</name>
    <name type="common">Phellinus baumii</name>
    <dbReference type="NCBI Taxonomy" id="108892"/>
    <lineage>
        <taxon>Eukaryota</taxon>
        <taxon>Fungi</taxon>
        <taxon>Dikarya</taxon>
        <taxon>Basidiomycota</taxon>
        <taxon>Agaricomycotina</taxon>
        <taxon>Agaricomycetes</taxon>
        <taxon>Hymenochaetales</taxon>
        <taxon>Hymenochaetaceae</taxon>
        <taxon>Sanghuangporus</taxon>
    </lineage>
</organism>
<feature type="region of interest" description="Disordered" evidence="1">
    <location>
        <begin position="1"/>
        <end position="24"/>
    </location>
</feature>
<keyword evidence="3" id="KW-1185">Reference proteome</keyword>
<feature type="compositionally biased region" description="Acidic residues" evidence="1">
    <location>
        <begin position="1"/>
        <end position="18"/>
    </location>
</feature>